<comment type="activity regulation">
    <text evidence="10">Na(+) is not transported, but it plays an essential structural role and its presence is essential for fluoride channel function.</text>
</comment>
<evidence type="ECO:0000313" key="11">
    <source>
        <dbReference type="EMBL" id="MBD2737284.1"/>
    </source>
</evidence>
<dbReference type="PANTHER" id="PTHR28259:SF1">
    <property type="entry name" value="FLUORIDE EXPORT PROTEIN 1-RELATED"/>
    <property type="match status" value="1"/>
</dbReference>
<sequence>MQKSFIRTVMAIALGAIPGAVGRYLIAELTKGIIGKDFSYYGTFFINVTGCFIIAFFYTLNEQKFKSLSPQIRLAIATGFCGAYTTFSAYGLETFTQIDKGNTTVALIYWLGSMIVGMIAVQLGVILGNLNSKSSITDYSDKL</sequence>
<comment type="catalytic activity">
    <reaction evidence="8">
        <text>fluoride(in) = fluoride(out)</text>
        <dbReference type="Rhea" id="RHEA:76159"/>
        <dbReference type="ChEBI" id="CHEBI:17051"/>
    </reaction>
    <physiologicalReaction direction="left-to-right" evidence="8">
        <dbReference type="Rhea" id="RHEA:76160"/>
    </physiologicalReaction>
</comment>
<evidence type="ECO:0000256" key="7">
    <source>
        <dbReference type="ARBA" id="ARBA00035120"/>
    </source>
</evidence>
<accession>A0ABR8KCM4</accession>
<keyword evidence="10" id="KW-0915">Sodium</keyword>
<name>A0ABR8KCM4_9NOSO</name>
<evidence type="ECO:0000256" key="3">
    <source>
        <dbReference type="ARBA" id="ARBA00022692"/>
    </source>
</evidence>
<feature type="transmembrane region" description="Helical" evidence="10">
    <location>
        <begin position="72"/>
        <end position="92"/>
    </location>
</feature>
<keyword evidence="2 10" id="KW-1003">Cell membrane</keyword>
<dbReference type="NCBIfam" id="TIGR00494">
    <property type="entry name" value="crcB"/>
    <property type="match status" value="1"/>
</dbReference>
<comment type="function">
    <text evidence="9 10">Fluoride-specific ion channel. Important for reducing fluoride concentration in the cell, thus reducing its toxicity.</text>
</comment>
<evidence type="ECO:0000313" key="12">
    <source>
        <dbReference type="Proteomes" id="UP000637383"/>
    </source>
</evidence>
<evidence type="ECO:0000256" key="8">
    <source>
        <dbReference type="ARBA" id="ARBA00035585"/>
    </source>
</evidence>
<comment type="similarity">
    <text evidence="7 10">Belongs to the fluoride channel Fluc/FEX (TC 1.A.43) family.</text>
</comment>
<evidence type="ECO:0000256" key="4">
    <source>
        <dbReference type="ARBA" id="ARBA00022989"/>
    </source>
</evidence>
<reference evidence="11 12" key="1">
    <citation type="journal article" date="2020" name="ISME J.">
        <title>Comparative genomics reveals insights into cyanobacterial evolution and habitat adaptation.</title>
        <authorList>
            <person name="Chen M.Y."/>
            <person name="Teng W.K."/>
            <person name="Zhao L."/>
            <person name="Hu C.X."/>
            <person name="Zhou Y.K."/>
            <person name="Han B.P."/>
            <person name="Song L.R."/>
            <person name="Shu W.S."/>
        </authorList>
    </citation>
    <scope>NUCLEOTIDE SEQUENCE [LARGE SCALE GENOMIC DNA]</scope>
    <source>
        <strain evidence="11 12">FACHB-159</strain>
    </source>
</reference>
<protein>
    <recommendedName>
        <fullName evidence="10">Fluoride-specific ion channel FluC</fullName>
    </recommendedName>
</protein>
<dbReference type="HAMAP" id="MF_00454">
    <property type="entry name" value="FluC"/>
    <property type="match status" value="1"/>
</dbReference>
<evidence type="ECO:0000256" key="5">
    <source>
        <dbReference type="ARBA" id="ARBA00023136"/>
    </source>
</evidence>
<keyword evidence="4 10" id="KW-1133">Transmembrane helix</keyword>
<keyword evidence="3 10" id="KW-0812">Transmembrane</keyword>
<dbReference type="Proteomes" id="UP000637383">
    <property type="component" value="Unassembled WGS sequence"/>
</dbReference>
<comment type="caution">
    <text evidence="11">The sequence shown here is derived from an EMBL/GenBank/DDBJ whole genome shotgun (WGS) entry which is preliminary data.</text>
</comment>
<dbReference type="Pfam" id="PF02537">
    <property type="entry name" value="CRCB"/>
    <property type="match status" value="1"/>
</dbReference>
<keyword evidence="10" id="KW-0813">Transport</keyword>
<keyword evidence="10" id="KW-0406">Ion transport</keyword>
<comment type="subcellular location">
    <subcellularLocation>
        <location evidence="1 10">Cell membrane</location>
        <topology evidence="1 10">Multi-pass membrane protein</topology>
    </subcellularLocation>
</comment>
<dbReference type="InterPro" id="IPR003691">
    <property type="entry name" value="FluC"/>
</dbReference>
<feature type="transmembrane region" description="Helical" evidence="10">
    <location>
        <begin position="107"/>
        <end position="130"/>
    </location>
</feature>
<proteinExistence type="inferred from homology"/>
<organism evidence="11 12">
    <name type="scientific">Nostoc paludosum FACHB-159</name>
    <dbReference type="NCBI Taxonomy" id="2692908"/>
    <lineage>
        <taxon>Bacteria</taxon>
        <taxon>Bacillati</taxon>
        <taxon>Cyanobacteriota</taxon>
        <taxon>Cyanophyceae</taxon>
        <taxon>Nostocales</taxon>
        <taxon>Nostocaceae</taxon>
        <taxon>Nostoc</taxon>
    </lineage>
</organism>
<keyword evidence="12" id="KW-1185">Reference proteome</keyword>
<keyword evidence="5 10" id="KW-0472">Membrane</keyword>
<dbReference type="RefSeq" id="WP_190957871.1">
    <property type="nucleotide sequence ID" value="NZ_JACJTU010000029.1"/>
</dbReference>
<dbReference type="EMBL" id="JACJTU010000029">
    <property type="protein sequence ID" value="MBD2737284.1"/>
    <property type="molecule type" value="Genomic_DNA"/>
</dbReference>
<evidence type="ECO:0000256" key="2">
    <source>
        <dbReference type="ARBA" id="ARBA00022475"/>
    </source>
</evidence>
<keyword evidence="10" id="KW-0479">Metal-binding</keyword>
<feature type="transmembrane region" description="Helical" evidence="10">
    <location>
        <begin position="5"/>
        <end position="26"/>
    </location>
</feature>
<feature type="binding site" evidence="10">
    <location>
        <position position="82"/>
    </location>
    <ligand>
        <name>Na(+)</name>
        <dbReference type="ChEBI" id="CHEBI:29101"/>
        <note>structural</note>
    </ligand>
</feature>
<feature type="transmembrane region" description="Helical" evidence="10">
    <location>
        <begin position="38"/>
        <end position="60"/>
    </location>
</feature>
<evidence type="ECO:0000256" key="1">
    <source>
        <dbReference type="ARBA" id="ARBA00004651"/>
    </source>
</evidence>
<feature type="binding site" evidence="10">
    <location>
        <position position="85"/>
    </location>
    <ligand>
        <name>Na(+)</name>
        <dbReference type="ChEBI" id="CHEBI:29101"/>
        <note>structural</note>
    </ligand>
</feature>
<evidence type="ECO:0000256" key="10">
    <source>
        <dbReference type="HAMAP-Rule" id="MF_00454"/>
    </source>
</evidence>
<keyword evidence="6 10" id="KW-0407">Ion channel</keyword>
<evidence type="ECO:0000256" key="9">
    <source>
        <dbReference type="ARBA" id="ARBA00049940"/>
    </source>
</evidence>
<dbReference type="PANTHER" id="PTHR28259">
    <property type="entry name" value="FLUORIDE EXPORT PROTEIN 1-RELATED"/>
    <property type="match status" value="1"/>
</dbReference>
<evidence type="ECO:0000256" key="6">
    <source>
        <dbReference type="ARBA" id="ARBA00023303"/>
    </source>
</evidence>
<gene>
    <name evidence="10 11" type="primary">crcB</name>
    <name evidence="10" type="synonym">fluC</name>
    <name evidence="11" type="ORF">H6H03_25935</name>
</gene>